<keyword evidence="2" id="KW-0328">Glycosyltransferase</keyword>
<dbReference type="InterPro" id="IPR052427">
    <property type="entry name" value="Glycosyltrans_GT2/GT47"/>
</dbReference>
<dbReference type="GO" id="GO:0016020">
    <property type="term" value="C:membrane"/>
    <property type="evidence" value="ECO:0007669"/>
    <property type="project" value="UniProtKB-SubCell"/>
</dbReference>
<accession>A0A6A6E205</accession>
<evidence type="ECO:0000256" key="5">
    <source>
        <dbReference type="ARBA" id="ARBA00022989"/>
    </source>
</evidence>
<evidence type="ECO:0000256" key="3">
    <source>
        <dbReference type="ARBA" id="ARBA00022679"/>
    </source>
</evidence>
<organism evidence="9 10">
    <name type="scientific">Zopfia rhizophila CBS 207.26</name>
    <dbReference type="NCBI Taxonomy" id="1314779"/>
    <lineage>
        <taxon>Eukaryota</taxon>
        <taxon>Fungi</taxon>
        <taxon>Dikarya</taxon>
        <taxon>Ascomycota</taxon>
        <taxon>Pezizomycotina</taxon>
        <taxon>Dothideomycetes</taxon>
        <taxon>Dothideomycetes incertae sedis</taxon>
        <taxon>Zopfiaceae</taxon>
        <taxon>Zopfia</taxon>
    </lineage>
</organism>
<dbReference type="Pfam" id="PF13641">
    <property type="entry name" value="Glyco_tranf_2_3"/>
    <property type="match status" value="1"/>
</dbReference>
<dbReference type="OrthoDB" id="2849215at2759"/>
<feature type="transmembrane region" description="Helical" evidence="8">
    <location>
        <begin position="359"/>
        <end position="380"/>
    </location>
</feature>
<gene>
    <name evidence="9" type="ORF">K469DRAFT_665475</name>
</gene>
<evidence type="ECO:0000313" key="10">
    <source>
        <dbReference type="Proteomes" id="UP000800200"/>
    </source>
</evidence>
<feature type="transmembrane region" description="Helical" evidence="8">
    <location>
        <begin position="326"/>
        <end position="347"/>
    </location>
</feature>
<dbReference type="AlphaFoldDB" id="A0A6A6E205"/>
<proteinExistence type="predicted"/>
<evidence type="ECO:0000256" key="4">
    <source>
        <dbReference type="ARBA" id="ARBA00022692"/>
    </source>
</evidence>
<keyword evidence="10" id="KW-1185">Reference proteome</keyword>
<dbReference type="SUPFAM" id="SSF53448">
    <property type="entry name" value="Nucleotide-diphospho-sugar transferases"/>
    <property type="match status" value="1"/>
</dbReference>
<comment type="subcellular location">
    <subcellularLocation>
        <location evidence="1">Membrane</location>
    </subcellularLocation>
</comment>
<dbReference type="PANTHER" id="PTHR47844">
    <property type="entry name" value="SYNTHASE CPS1, PUTATIVE (AFU_ORTHOLOGUE AFUA_7G02500)-RELATED"/>
    <property type="match status" value="1"/>
</dbReference>
<keyword evidence="3 9" id="KW-0808">Transferase</keyword>
<dbReference type="GO" id="GO:0016757">
    <property type="term" value="F:glycosyltransferase activity"/>
    <property type="evidence" value="ECO:0007669"/>
    <property type="project" value="UniProtKB-KW"/>
</dbReference>
<evidence type="ECO:0000256" key="7">
    <source>
        <dbReference type="ARBA" id="ARBA00023180"/>
    </source>
</evidence>
<keyword evidence="6 8" id="KW-0472">Membrane</keyword>
<protein>
    <submittedName>
        <fullName evidence="9">Glycosyltransferase family 2 protein</fullName>
    </submittedName>
</protein>
<keyword evidence="7" id="KW-0325">Glycoprotein</keyword>
<dbReference type="EMBL" id="ML994634">
    <property type="protein sequence ID" value="KAF2185243.1"/>
    <property type="molecule type" value="Genomic_DNA"/>
</dbReference>
<feature type="transmembrane region" description="Helical" evidence="8">
    <location>
        <begin position="392"/>
        <end position="413"/>
    </location>
</feature>
<feature type="transmembrane region" description="Helical" evidence="8">
    <location>
        <begin position="20"/>
        <end position="42"/>
    </location>
</feature>
<dbReference type="InterPro" id="IPR029044">
    <property type="entry name" value="Nucleotide-diphossugar_trans"/>
</dbReference>
<sequence>MDPSTSNHPQYGWLHDPYLWSFIFLFFFRYTRLIVNSIAYYLSRPFPIPSKPTFPLSDVTVVISTTNINTSVFTECVRSILNHSISALIITTAGNAVPSQISAFLDNHQDPRIKLLHQSDPNRREQTAAAMPHIKTALLILSDDHTFWPAHNTFLQSLIAPFENQRIGAVGTVLQARHHGYPISFKGFWNFMGMTYLARRIYEFLATNAIDGGLSCLSSRFAVFRTEIYADPAFLRAYLNEYILFGLVGPLNADDDKFHTRWLTMHGWDIKIQSGPESVMETTLGEYPKFLEQCVRWTRTTWRSNPRALFTEGVVWTRFPWTTYSILLYSFVRFSLFYEAVMFWLLHLCFQSHFQTSSISYFETLATGVLAAWIMGMKFVKLIPHFLSYPVDLVYFPVYLLFGYFSSFVKIWAMLTCWDVYWGTAKKVPSSEKLEGKPEDIALLESVEDSGMQVEEEELVVLESVIVEEVGGEGMSMEIVAEMKAAR</sequence>
<name>A0A6A6E205_9PEZI</name>
<keyword evidence="4 8" id="KW-0812">Transmembrane</keyword>
<evidence type="ECO:0000313" key="9">
    <source>
        <dbReference type="EMBL" id="KAF2185243.1"/>
    </source>
</evidence>
<reference evidence="9" key="1">
    <citation type="journal article" date="2020" name="Stud. Mycol.">
        <title>101 Dothideomycetes genomes: a test case for predicting lifestyles and emergence of pathogens.</title>
        <authorList>
            <person name="Haridas S."/>
            <person name="Albert R."/>
            <person name="Binder M."/>
            <person name="Bloem J."/>
            <person name="Labutti K."/>
            <person name="Salamov A."/>
            <person name="Andreopoulos B."/>
            <person name="Baker S."/>
            <person name="Barry K."/>
            <person name="Bills G."/>
            <person name="Bluhm B."/>
            <person name="Cannon C."/>
            <person name="Castanera R."/>
            <person name="Culley D."/>
            <person name="Daum C."/>
            <person name="Ezra D."/>
            <person name="Gonzalez J."/>
            <person name="Henrissat B."/>
            <person name="Kuo A."/>
            <person name="Liang C."/>
            <person name="Lipzen A."/>
            <person name="Lutzoni F."/>
            <person name="Magnuson J."/>
            <person name="Mondo S."/>
            <person name="Nolan M."/>
            <person name="Ohm R."/>
            <person name="Pangilinan J."/>
            <person name="Park H.-J."/>
            <person name="Ramirez L."/>
            <person name="Alfaro M."/>
            <person name="Sun H."/>
            <person name="Tritt A."/>
            <person name="Yoshinaga Y."/>
            <person name="Zwiers L.-H."/>
            <person name="Turgeon B."/>
            <person name="Goodwin S."/>
            <person name="Spatafora J."/>
            <person name="Crous P."/>
            <person name="Grigoriev I."/>
        </authorList>
    </citation>
    <scope>NUCLEOTIDE SEQUENCE</scope>
    <source>
        <strain evidence="9">CBS 207.26</strain>
    </source>
</reference>
<dbReference type="PANTHER" id="PTHR47844:SF1">
    <property type="entry name" value="EXOSTOSIN-LIKE 2"/>
    <property type="match status" value="1"/>
</dbReference>
<evidence type="ECO:0000256" key="1">
    <source>
        <dbReference type="ARBA" id="ARBA00004370"/>
    </source>
</evidence>
<evidence type="ECO:0000256" key="8">
    <source>
        <dbReference type="SAM" id="Phobius"/>
    </source>
</evidence>
<dbReference type="Proteomes" id="UP000800200">
    <property type="component" value="Unassembled WGS sequence"/>
</dbReference>
<evidence type="ECO:0000256" key="2">
    <source>
        <dbReference type="ARBA" id="ARBA00022676"/>
    </source>
</evidence>
<keyword evidence="5 8" id="KW-1133">Transmembrane helix</keyword>
<evidence type="ECO:0000256" key="6">
    <source>
        <dbReference type="ARBA" id="ARBA00023136"/>
    </source>
</evidence>